<gene>
    <name evidence="1" type="ORF">TNIN_294681</name>
</gene>
<evidence type="ECO:0000313" key="2">
    <source>
        <dbReference type="Proteomes" id="UP000886998"/>
    </source>
</evidence>
<keyword evidence="2" id="KW-1185">Reference proteome</keyword>
<evidence type="ECO:0000313" key="1">
    <source>
        <dbReference type="EMBL" id="GFS43504.1"/>
    </source>
</evidence>
<dbReference type="EMBL" id="BMAV01025660">
    <property type="protein sequence ID" value="GFS43504.1"/>
    <property type="molecule type" value="Genomic_DNA"/>
</dbReference>
<sequence>MIPDDLKKENDISKTLDCTPSSEVKFSRSRRIKVPERLNVTIKRSPYKALFGSEPKIGLQSSHILKELLEKLVTEEDLCVYLLLNQQGHDITSTPEDLPIISLKNNNDAS</sequence>
<comment type="caution">
    <text evidence="1">The sequence shown here is derived from an EMBL/GenBank/DDBJ whole genome shotgun (WGS) entry which is preliminary data.</text>
</comment>
<proteinExistence type="predicted"/>
<accession>A0A8X6KEK0</accession>
<name>A0A8X6KEK0_9ARAC</name>
<dbReference type="AlphaFoldDB" id="A0A8X6KEK0"/>
<dbReference type="OrthoDB" id="2499658at2759"/>
<dbReference type="Proteomes" id="UP000886998">
    <property type="component" value="Unassembled WGS sequence"/>
</dbReference>
<protein>
    <submittedName>
        <fullName evidence="1">Uncharacterized protein</fullName>
    </submittedName>
</protein>
<reference evidence="1" key="1">
    <citation type="submission" date="2020-08" db="EMBL/GenBank/DDBJ databases">
        <title>Multicomponent nature underlies the extraordinary mechanical properties of spider dragline silk.</title>
        <authorList>
            <person name="Kono N."/>
            <person name="Nakamura H."/>
            <person name="Mori M."/>
            <person name="Yoshida Y."/>
            <person name="Ohtoshi R."/>
            <person name="Malay A.D."/>
            <person name="Moran D.A.P."/>
            <person name="Tomita M."/>
            <person name="Numata K."/>
            <person name="Arakawa K."/>
        </authorList>
    </citation>
    <scope>NUCLEOTIDE SEQUENCE</scope>
</reference>
<organism evidence="1 2">
    <name type="scientific">Trichonephila inaurata madagascariensis</name>
    <dbReference type="NCBI Taxonomy" id="2747483"/>
    <lineage>
        <taxon>Eukaryota</taxon>
        <taxon>Metazoa</taxon>
        <taxon>Ecdysozoa</taxon>
        <taxon>Arthropoda</taxon>
        <taxon>Chelicerata</taxon>
        <taxon>Arachnida</taxon>
        <taxon>Araneae</taxon>
        <taxon>Araneomorphae</taxon>
        <taxon>Entelegynae</taxon>
        <taxon>Araneoidea</taxon>
        <taxon>Nephilidae</taxon>
        <taxon>Trichonephila</taxon>
        <taxon>Trichonephila inaurata</taxon>
    </lineage>
</organism>